<proteinExistence type="predicted"/>
<dbReference type="AlphaFoldDB" id="A0AAD8V3D3"/>
<name>A0AAD8V3D3_9PEZI</name>
<accession>A0AAD8V3D3</accession>
<feature type="chain" id="PRO_5042257754" evidence="1">
    <location>
        <begin position="19"/>
        <end position="110"/>
    </location>
</feature>
<evidence type="ECO:0000313" key="2">
    <source>
        <dbReference type="EMBL" id="KAK1585712.1"/>
    </source>
</evidence>
<dbReference type="Proteomes" id="UP001230504">
    <property type="component" value="Unassembled WGS sequence"/>
</dbReference>
<reference evidence="2" key="1">
    <citation type="submission" date="2021-06" db="EMBL/GenBank/DDBJ databases">
        <title>Comparative genomics, transcriptomics and evolutionary studies reveal genomic signatures of adaptation to plant cell wall in hemibiotrophic fungi.</title>
        <authorList>
            <consortium name="DOE Joint Genome Institute"/>
            <person name="Baroncelli R."/>
            <person name="Diaz J.F."/>
            <person name="Benocci T."/>
            <person name="Peng M."/>
            <person name="Battaglia E."/>
            <person name="Haridas S."/>
            <person name="Andreopoulos W."/>
            <person name="Labutti K."/>
            <person name="Pangilinan J."/>
            <person name="Floch G.L."/>
            <person name="Makela M.R."/>
            <person name="Henrissat B."/>
            <person name="Grigoriev I.V."/>
            <person name="Crouch J.A."/>
            <person name="De Vries R.P."/>
            <person name="Sukno S.A."/>
            <person name="Thon M.R."/>
        </authorList>
    </citation>
    <scope>NUCLEOTIDE SEQUENCE</scope>
    <source>
        <strain evidence="2">CBS 125086</strain>
    </source>
</reference>
<protein>
    <submittedName>
        <fullName evidence="2">Uncharacterized protein</fullName>
    </submittedName>
</protein>
<dbReference type="EMBL" id="JAHLJV010000042">
    <property type="protein sequence ID" value="KAK1585712.1"/>
    <property type="molecule type" value="Genomic_DNA"/>
</dbReference>
<comment type="caution">
    <text evidence="2">The sequence shown here is derived from an EMBL/GenBank/DDBJ whole genome shotgun (WGS) entry which is preliminary data.</text>
</comment>
<feature type="signal peptide" evidence="1">
    <location>
        <begin position="1"/>
        <end position="18"/>
    </location>
</feature>
<sequence>MYFTSLLLLLQSLLLVAAAPVNNPSGAKRIRTSDFFVATTHTSPLALNITHGNKGNEIPIVKLEYLSTFTKKPFLYIQASIDKDDAKALEKQSLPSLLKAVTADEVKRQV</sequence>
<organism evidence="2 3">
    <name type="scientific">Colletotrichum navitas</name>
    <dbReference type="NCBI Taxonomy" id="681940"/>
    <lineage>
        <taxon>Eukaryota</taxon>
        <taxon>Fungi</taxon>
        <taxon>Dikarya</taxon>
        <taxon>Ascomycota</taxon>
        <taxon>Pezizomycotina</taxon>
        <taxon>Sordariomycetes</taxon>
        <taxon>Hypocreomycetidae</taxon>
        <taxon>Glomerellales</taxon>
        <taxon>Glomerellaceae</taxon>
        <taxon>Colletotrichum</taxon>
        <taxon>Colletotrichum graminicola species complex</taxon>
    </lineage>
</organism>
<dbReference type="GeneID" id="85442397"/>
<gene>
    <name evidence="2" type="ORF">LY79DRAFT_558190</name>
</gene>
<keyword evidence="3" id="KW-1185">Reference proteome</keyword>
<evidence type="ECO:0000313" key="3">
    <source>
        <dbReference type="Proteomes" id="UP001230504"/>
    </source>
</evidence>
<evidence type="ECO:0000256" key="1">
    <source>
        <dbReference type="SAM" id="SignalP"/>
    </source>
</evidence>
<dbReference type="RefSeq" id="XP_060412729.1">
    <property type="nucleotide sequence ID" value="XM_060558157.1"/>
</dbReference>
<keyword evidence="1" id="KW-0732">Signal</keyword>